<dbReference type="AlphaFoldDB" id="A0A2I0CRU8"/>
<reference evidence="3" key="1">
    <citation type="submission" date="2017-12" db="EMBL/GenBank/DDBJ databases">
        <authorList>
            <person name="Yu X.-Y."/>
        </authorList>
    </citation>
    <scope>NUCLEOTIDE SEQUENCE [LARGE SCALE GENOMIC DNA]</scope>
    <source>
        <strain evidence="3">ZYSR67-Z</strain>
    </source>
</reference>
<dbReference type="EMBL" id="PIYS01000006">
    <property type="protein sequence ID" value="PKF71871.1"/>
    <property type="molecule type" value="Genomic_DNA"/>
</dbReference>
<dbReference type="Proteomes" id="UP000242861">
    <property type="component" value="Unassembled WGS sequence"/>
</dbReference>
<proteinExistence type="predicted"/>
<name>A0A2I0CRU8_9PSED</name>
<organism evidence="2 3">
    <name type="scientific">Pseudomonas fluvialis</name>
    <dbReference type="NCBI Taxonomy" id="1793966"/>
    <lineage>
        <taxon>Bacteria</taxon>
        <taxon>Pseudomonadati</taxon>
        <taxon>Pseudomonadota</taxon>
        <taxon>Gammaproteobacteria</taxon>
        <taxon>Pseudomonadales</taxon>
        <taxon>Pseudomonadaceae</taxon>
        <taxon>Pseudomonas</taxon>
    </lineage>
</organism>
<keyword evidence="1" id="KW-0175">Coiled coil</keyword>
<gene>
    <name evidence="2" type="ORF">CW360_05595</name>
</gene>
<feature type="coiled-coil region" evidence="1">
    <location>
        <begin position="58"/>
        <end position="120"/>
    </location>
</feature>
<accession>A0A2I0CRU8</accession>
<evidence type="ECO:0000313" key="2">
    <source>
        <dbReference type="EMBL" id="PKF71871.1"/>
    </source>
</evidence>
<dbReference type="RefSeq" id="WP_101193031.1">
    <property type="nucleotide sequence ID" value="NZ_PIYS01000006.1"/>
</dbReference>
<comment type="caution">
    <text evidence="2">The sequence shown here is derived from an EMBL/GenBank/DDBJ whole genome shotgun (WGS) entry which is preliminary data.</text>
</comment>
<evidence type="ECO:0000256" key="1">
    <source>
        <dbReference type="SAM" id="Coils"/>
    </source>
</evidence>
<protein>
    <submittedName>
        <fullName evidence="2">Uncharacterized protein</fullName>
    </submittedName>
</protein>
<sequence length="234" mass="26542">MTKANERRQFRFALVKDILRCESVKKLPHDHKKLFFQWLANGWSITDTPPDTSRIRALEKAASDARRLRAALGRLDAKDAASLDFNYSQTIPLSTRLLALEELSNDADALARVIKGEQADIVRLRKRRTAKSIANTLSMFGIPFNTRNDWDVDERNVTTAMRCVMFAMLEADAKKLHWGTAAAIVKLGFQMLTDPDEEKVVFSEGKIPVTAGDAEDFRLFLREMPEFNGIKLVK</sequence>
<evidence type="ECO:0000313" key="3">
    <source>
        <dbReference type="Proteomes" id="UP000242861"/>
    </source>
</evidence>